<keyword evidence="8" id="KW-1185">Reference proteome</keyword>
<reference evidence="7 8" key="1">
    <citation type="submission" date="2014-09" db="EMBL/GenBank/DDBJ databases">
        <title>Vibrio maritimus JCM 19240. (C210) whole genome shotgun sequence.</title>
        <authorList>
            <person name="Sawabe T."/>
            <person name="Meirelles P."/>
            <person name="Nakanishi M."/>
            <person name="Sayaka M."/>
            <person name="Hattori M."/>
            <person name="Ohkuma M."/>
        </authorList>
    </citation>
    <scope>NUCLEOTIDE SEQUENCE [LARGE SCALE GENOMIC DNA]</scope>
    <source>
        <strain evidence="7 8">JCM 19240</strain>
    </source>
</reference>
<protein>
    <submittedName>
        <fullName evidence="7">Methionine ABC transporter ATP-binding protein</fullName>
    </submittedName>
</protein>
<evidence type="ECO:0000256" key="3">
    <source>
        <dbReference type="ARBA" id="ARBA00022448"/>
    </source>
</evidence>
<dbReference type="Gene3D" id="3.40.50.300">
    <property type="entry name" value="P-loop containing nucleotide triphosphate hydrolases"/>
    <property type="match status" value="1"/>
</dbReference>
<evidence type="ECO:0000256" key="4">
    <source>
        <dbReference type="ARBA" id="ARBA00022475"/>
    </source>
</evidence>
<accession>A0A090T738</accession>
<dbReference type="GO" id="GO:0005886">
    <property type="term" value="C:plasma membrane"/>
    <property type="evidence" value="ECO:0007669"/>
    <property type="project" value="UniProtKB-SubCell"/>
</dbReference>
<organism evidence="7 8">
    <name type="scientific">Vibrio maritimus</name>
    <dbReference type="NCBI Taxonomy" id="990268"/>
    <lineage>
        <taxon>Bacteria</taxon>
        <taxon>Pseudomonadati</taxon>
        <taxon>Pseudomonadota</taxon>
        <taxon>Gammaproteobacteria</taxon>
        <taxon>Vibrionales</taxon>
        <taxon>Vibrionaceae</taxon>
        <taxon>Vibrio</taxon>
    </lineage>
</organism>
<comment type="subcellular location">
    <subcellularLocation>
        <location evidence="1">Cell membrane</location>
        <topology evidence="1">Peripheral membrane protein</topology>
    </subcellularLocation>
</comment>
<evidence type="ECO:0000313" key="7">
    <source>
        <dbReference type="EMBL" id="GAL34554.1"/>
    </source>
</evidence>
<evidence type="ECO:0000256" key="2">
    <source>
        <dbReference type="ARBA" id="ARBA00005417"/>
    </source>
</evidence>
<dbReference type="InterPro" id="IPR050166">
    <property type="entry name" value="ABC_transporter_ATP-bind"/>
</dbReference>
<gene>
    <name evidence="7" type="ORF">JCM19240_4104</name>
</gene>
<dbReference type="PANTHER" id="PTHR42788">
    <property type="entry name" value="TAURINE IMPORT ATP-BINDING PROTEIN-RELATED"/>
    <property type="match status" value="1"/>
</dbReference>
<comment type="similarity">
    <text evidence="2">Belongs to the ABC transporter superfamily.</text>
</comment>
<dbReference type="AlphaFoldDB" id="A0A090T738"/>
<evidence type="ECO:0000256" key="1">
    <source>
        <dbReference type="ARBA" id="ARBA00004202"/>
    </source>
</evidence>
<dbReference type="InterPro" id="IPR003439">
    <property type="entry name" value="ABC_transporter-like_ATP-bd"/>
</dbReference>
<sequence>MIRLEDIQVTFNPGTILENRALKGVNLEVPEHQFLTVIGSNGAGKSTLLGAVTGETPMVGGRVLIDDMDVTRQTVDQRANQCARVFQDPLAGTCGDLSIEENMALATCVVKSVAGACRCRVNVASCSKSVSAF</sequence>
<dbReference type="EMBL" id="BBMT01000005">
    <property type="protein sequence ID" value="GAL34554.1"/>
    <property type="molecule type" value="Genomic_DNA"/>
</dbReference>
<dbReference type="SUPFAM" id="SSF52540">
    <property type="entry name" value="P-loop containing nucleoside triphosphate hydrolases"/>
    <property type="match status" value="1"/>
</dbReference>
<keyword evidence="7" id="KW-0067">ATP-binding</keyword>
<feature type="domain" description="ABC transporter" evidence="6">
    <location>
        <begin position="22"/>
        <end position="111"/>
    </location>
</feature>
<dbReference type="InterPro" id="IPR027417">
    <property type="entry name" value="P-loop_NTPase"/>
</dbReference>
<keyword evidence="5" id="KW-0472">Membrane</keyword>
<proteinExistence type="inferred from homology"/>
<keyword evidence="4" id="KW-1003">Cell membrane</keyword>
<dbReference type="GO" id="GO:0005524">
    <property type="term" value="F:ATP binding"/>
    <property type="evidence" value="ECO:0007669"/>
    <property type="project" value="UniProtKB-KW"/>
</dbReference>
<evidence type="ECO:0000259" key="6">
    <source>
        <dbReference type="Pfam" id="PF00005"/>
    </source>
</evidence>
<dbReference type="GO" id="GO:0016887">
    <property type="term" value="F:ATP hydrolysis activity"/>
    <property type="evidence" value="ECO:0007669"/>
    <property type="project" value="InterPro"/>
</dbReference>
<reference evidence="7 8" key="2">
    <citation type="submission" date="2014-09" db="EMBL/GenBank/DDBJ databases">
        <authorList>
            <consortium name="NBRP consortium"/>
            <person name="Sawabe T."/>
            <person name="Meirelles P."/>
            <person name="Nakanishi M."/>
            <person name="Sayaka M."/>
            <person name="Hattori M."/>
            <person name="Ohkuma M."/>
        </authorList>
    </citation>
    <scope>NUCLEOTIDE SEQUENCE [LARGE SCALE GENOMIC DNA]</scope>
    <source>
        <strain evidence="7 8">JCM 19240</strain>
    </source>
</reference>
<dbReference type="Proteomes" id="UP000029224">
    <property type="component" value="Unassembled WGS sequence"/>
</dbReference>
<evidence type="ECO:0000256" key="5">
    <source>
        <dbReference type="ARBA" id="ARBA00023136"/>
    </source>
</evidence>
<comment type="caution">
    <text evidence="7">The sequence shown here is derived from an EMBL/GenBank/DDBJ whole genome shotgun (WGS) entry which is preliminary data.</text>
</comment>
<dbReference type="Pfam" id="PF00005">
    <property type="entry name" value="ABC_tran"/>
    <property type="match status" value="1"/>
</dbReference>
<dbReference type="PANTHER" id="PTHR42788:SF7">
    <property type="entry name" value="NITRATE ABC TRANSPORTER ATP-BINDING PROTEIN"/>
    <property type="match status" value="1"/>
</dbReference>
<keyword evidence="3" id="KW-0813">Transport</keyword>
<evidence type="ECO:0000313" key="8">
    <source>
        <dbReference type="Proteomes" id="UP000029224"/>
    </source>
</evidence>
<name>A0A090T738_9VIBR</name>
<keyword evidence="7" id="KW-0547">Nucleotide-binding</keyword>